<evidence type="ECO:0000313" key="1">
    <source>
        <dbReference type="EMBL" id="PIZ16090.1"/>
    </source>
</evidence>
<evidence type="ECO:0000313" key="2">
    <source>
        <dbReference type="Proteomes" id="UP000229307"/>
    </source>
</evidence>
<dbReference type="Pfam" id="PF06739">
    <property type="entry name" value="SBBP"/>
    <property type="match status" value="1"/>
</dbReference>
<proteinExistence type="predicted"/>
<sequence>MNCAAFFVGFGSAGGAEQVIRQGQDAGVIPRTPGETTPGPAQPGAEIVWQRAWNSGNNDYGYGIAVDLSNNVYVTGWSYNGTNDDCLTIKYRQY</sequence>
<name>A0A2M7S9D6_9BACT</name>
<dbReference type="AlphaFoldDB" id="A0A2M7S9D6"/>
<protein>
    <submittedName>
        <fullName evidence="1">Uncharacterized protein</fullName>
    </submittedName>
</protein>
<gene>
    <name evidence="1" type="ORF">COY52_08130</name>
</gene>
<accession>A0A2M7S9D6</accession>
<organism evidence="1 2">
    <name type="scientific">Candidatus Desantisbacteria bacterium CG_4_10_14_0_8_um_filter_48_22</name>
    <dbReference type="NCBI Taxonomy" id="1974543"/>
    <lineage>
        <taxon>Bacteria</taxon>
        <taxon>Candidatus Desantisiibacteriota</taxon>
    </lineage>
</organism>
<dbReference type="Proteomes" id="UP000229307">
    <property type="component" value="Unassembled WGS sequence"/>
</dbReference>
<comment type="caution">
    <text evidence="1">The sequence shown here is derived from an EMBL/GenBank/DDBJ whole genome shotgun (WGS) entry which is preliminary data.</text>
</comment>
<dbReference type="EMBL" id="PFMR01000212">
    <property type="protein sequence ID" value="PIZ16090.1"/>
    <property type="molecule type" value="Genomic_DNA"/>
</dbReference>
<reference evidence="2" key="1">
    <citation type="submission" date="2017-09" db="EMBL/GenBank/DDBJ databases">
        <title>Depth-based differentiation of microbial function through sediment-hosted aquifers and enrichment of novel symbionts in the deep terrestrial subsurface.</title>
        <authorList>
            <person name="Probst A.J."/>
            <person name="Ladd B."/>
            <person name="Jarett J.K."/>
            <person name="Geller-Mcgrath D.E."/>
            <person name="Sieber C.M.K."/>
            <person name="Emerson J.B."/>
            <person name="Anantharaman K."/>
            <person name="Thomas B.C."/>
            <person name="Malmstrom R."/>
            <person name="Stieglmeier M."/>
            <person name="Klingl A."/>
            <person name="Woyke T."/>
            <person name="Ryan C.M."/>
            <person name="Banfield J.F."/>
        </authorList>
    </citation>
    <scope>NUCLEOTIDE SEQUENCE [LARGE SCALE GENOMIC DNA]</scope>
</reference>
<dbReference type="InterPro" id="IPR010620">
    <property type="entry name" value="SBBP_repeat"/>
</dbReference>